<dbReference type="CDD" id="cd06261">
    <property type="entry name" value="TM_PBP2"/>
    <property type="match status" value="1"/>
</dbReference>
<keyword evidence="8" id="KW-0029">Amino-acid transport</keyword>
<feature type="transmembrane region" description="Helical" evidence="11">
    <location>
        <begin position="186"/>
        <end position="205"/>
    </location>
</feature>
<accession>A0A2A5MCS7</accession>
<geneLocation type="plasmid" evidence="18">
    <name>pcav2018-177</name>
</geneLocation>
<evidence type="ECO:0000313" key="15">
    <source>
        <dbReference type="EMBL" id="MBC5048943.1"/>
    </source>
</evidence>
<dbReference type="Gene3D" id="1.10.3720.10">
    <property type="entry name" value="MetI-like"/>
    <property type="match status" value="1"/>
</dbReference>
<evidence type="ECO:0000313" key="14">
    <source>
        <dbReference type="EMBL" id="AWL60554.1"/>
    </source>
</evidence>
<comment type="subcellular location">
    <subcellularLocation>
        <location evidence="2">Cell inner membrane</location>
        <topology evidence="2">Multi-pass membrane protein</topology>
    </subcellularLocation>
    <subcellularLocation>
        <location evidence="11">Cell membrane</location>
        <topology evidence="11">Multi-pass membrane protein</topology>
    </subcellularLocation>
</comment>
<geneLocation type="plasmid" evidence="19">
    <name>pcav1947-173</name>
</geneLocation>
<dbReference type="Proteomes" id="UP000217648">
    <property type="component" value="Unassembled WGS sequence"/>
</dbReference>
<evidence type="ECO:0000256" key="3">
    <source>
        <dbReference type="ARBA" id="ARBA00010072"/>
    </source>
</evidence>
<comment type="similarity">
    <text evidence="3">Belongs to the binding-protein-dependent transport system permease family. HisMQ subfamily.</text>
</comment>
<sequence>MNVEILFTYKDAIAAGILMTLKMSLGGILLGLAIGLCFFLLERQKPALLNVIYHTWINVFRGTPLLVQLFLVFYGGPYIGINLEAQQVGVLCLGCYGSAYFSEIFRAGRNAVSGGQSEAAADLGLSPWQIFTFIVWPQMFARIIQPLIGQSVILVKESSVLSIITVGELTNTAMAIANQTYAMVEIYSLMAIVYWGIAIGISRLGNKIERHYSYSQLSRG</sequence>
<keyword evidence="5" id="KW-1003">Cell membrane</keyword>
<reference evidence="15" key="3">
    <citation type="submission" date="2020-08" db="EMBL/GenBank/DDBJ databases">
        <title>Genomic evolution and epidemiology of Klebsiella pneumoniae from a major hospital in Beijing, China, over a fifteen-year period: dissemination of known and novel high-risk clones.</title>
        <authorList>
            <person name="Palmieri M."/>
        </authorList>
    </citation>
    <scope>NUCLEOTIDE SEQUENCE</scope>
    <source>
        <strain evidence="15">K7050</strain>
    </source>
</reference>
<evidence type="ECO:0000256" key="7">
    <source>
        <dbReference type="ARBA" id="ARBA00022692"/>
    </source>
</evidence>
<evidence type="ECO:0000256" key="4">
    <source>
        <dbReference type="ARBA" id="ARBA00022448"/>
    </source>
</evidence>
<feature type="transmembrane region" description="Helical" evidence="11">
    <location>
        <begin position="53"/>
        <end position="74"/>
    </location>
</feature>
<evidence type="ECO:0000256" key="9">
    <source>
        <dbReference type="ARBA" id="ARBA00022989"/>
    </source>
</evidence>
<keyword evidence="13" id="KW-0614">Plasmid</keyword>
<evidence type="ECO:0000256" key="2">
    <source>
        <dbReference type="ARBA" id="ARBA00004429"/>
    </source>
</evidence>
<evidence type="ECO:0000256" key="11">
    <source>
        <dbReference type="RuleBase" id="RU363032"/>
    </source>
</evidence>
<evidence type="ECO:0000313" key="13">
    <source>
        <dbReference type="EMBL" id="AWL54658.1"/>
    </source>
</evidence>
<dbReference type="EMBL" id="CP029430">
    <property type="protein sequence ID" value="AWL60554.1"/>
    <property type="molecule type" value="Genomic_DNA"/>
</dbReference>
<evidence type="ECO:0000256" key="10">
    <source>
        <dbReference type="ARBA" id="ARBA00023136"/>
    </source>
</evidence>
<dbReference type="EMBL" id="JACNQW010000035">
    <property type="protein sequence ID" value="MBC5048943.1"/>
    <property type="molecule type" value="Genomic_DNA"/>
</dbReference>
<name>A0A2A5MCS7_9ENTR</name>
<feature type="domain" description="ABC transmembrane type-1" evidence="12">
    <location>
        <begin position="17"/>
        <end position="205"/>
    </location>
</feature>
<evidence type="ECO:0000313" key="19">
    <source>
        <dbReference type="Proteomes" id="UP000245760"/>
    </source>
</evidence>
<dbReference type="SUPFAM" id="SSF161098">
    <property type="entry name" value="MetI-like"/>
    <property type="match status" value="1"/>
</dbReference>
<dbReference type="EMBL" id="NXHG01000034">
    <property type="protein sequence ID" value="PCM58492.1"/>
    <property type="molecule type" value="Genomic_DNA"/>
</dbReference>
<dbReference type="InterPro" id="IPR000515">
    <property type="entry name" value="MetI-like"/>
</dbReference>
<keyword evidence="7 11" id="KW-0812">Transmembrane</keyword>
<dbReference type="InterPro" id="IPR043429">
    <property type="entry name" value="ArtM/GltK/GlnP/TcyL/YhdX-like"/>
</dbReference>
<dbReference type="AlphaFoldDB" id="A0A2A5MCS7"/>
<geneLocation type="plasmid" evidence="13">
    <name>pCAV1947-173</name>
</geneLocation>
<evidence type="ECO:0000256" key="1">
    <source>
        <dbReference type="ARBA" id="ARBA00003159"/>
    </source>
</evidence>
<keyword evidence="9 11" id="KW-1133">Transmembrane helix</keyword>
<dbReference type="PANTHER" id="PTHR30614:SF20">
    <property type="entry name" value="GLUTAMINE TRANSPORT SYSTEM PERMEASE PROTEIN GLNP"/>
    <property type="match status" value="1"/>
</dbReference>
<dbReference type="Proteomes" id="UP000245760">
    <property type="component" value="Plasmid pCAV1947-173"/>
</dbReference>
<evidence type="ECO:0000256" key="5">
    <source>
        <dbReference type="ARBA" id="ARBA00022475"/>
    </source>
</evidence>
<geneLocation type="plasmid" evidence="14">
    <name>pCAV2018-177</name>
</geneLocation>
<keyword evidence="6" id="KW-0997">Cell inner membrane</keyword>
<keyword evidence="10 11" id="KW-0472">Membrane</keyword>
<evidence type="ECO:0000313" key="18">
    <source>
        <dbReference type="Proteomes" id="UP000245649"/>
    </source>
</evidence>
<feature type="transmembrane region" description="Helical" evidence="11">
    <location>
        <begin position="12"/>
        <end position="41"/>
    </location>
</feature>
<dbReference type="PROSITE" id="PS50928">
    <property type="entry name" value="ABC_TM1"/>
    <property type="match status" value="1"/>
</dbReference>
<dbReference type="GO" id="GO:0043190">
    <property type="term" value="C:ATP-binding cassette (ABC) transporter complex"/>
    <property type="evidence" value="ECO:0007669"/>
    <property type="project" value="InterPro"/>
</dbReference>
<dbReference type="Proteomes" id="UP000646540">
    <property type="component" value="Unassembled WGS sequence"/>
</dbReference>
<comment type="function">
    <text evidence="1">Part of the binding-protein-dependent transport system for glutamine; probably responsible for the translocation of the substrate across the membrane.</text>
</comment>
<dbReference type="Pfam" id="PF00528">
    <property type="entry name" value="BPD_transp_1"/>
    <property type="match status" value="1"/>
</dbReference>
<dbReference type="InterPro" id="IPR010065">
    <property type="entry name" value="AA_ABC_transptr_permease_3TM"/>
</dbReference>
<keyword evidence="19" id="KW-1185">Reference proteome</keyword>
<dbReference type="PANTHER" id="PTHR30614">
    <property type="entry name" value="MEMBRANE COMPONENT OF AMINO ACID ABC TRANSPORTER"/>
    <property type="match status" value="1"/>
</dbReference>
<reference evidence="18 19" key="2">
    <citation type="submission" date="2018-05" db="EMBL/GenBank/DDBJ databases">
        <title>Klebsiella quasipneumonaiae provides a window into carbapenemase gene transfer, plasmid rearrangements and nosocomial acquisition from the hospital environment.</title>
        <authorList>
            <person name="Mathers A.J."/>
            <person name="Vegesana K."/>
            <person name="Stoesser N."/>
            <person name="Crook D."/>
            <person name="Vaughan A."/>
            <person name="Barry K."/>
            <person name="Parikh H."/>
            <person name="Sebra R."/>
            <person name="Kotay S."/>
            <person name="Walker A.S."/>
            <person name="Sheppard A.E."/>
        </authorList>
    </citation>
    <scope>NUCLEOTIDE SEQUENCE [LARGE SCALE GENOMIC DNA]</scope>
    <source>
        <strain evidence="13 19">CAV1947</strain>
        <strain evidence="14 18">CAV2018</strain>
        <plasmid evidence="13">pCAV1947-173</plasmid>
        <plasmid evidence="19">pcav1947-173</plasmid>
        <plasmid evidence="18">pcav2018-177</plasmid>
        <plasmid evidence="14">pCAV2018-177</plasmid>
    </source>
</reference>
<evidence type="ECO:0000259" key="12">
    <source>
        <dbReference type="PROSITE" id="PS50928"/>
    </source>
</evidence>
<evidence type="ECO:0000313" key="17">
    <source>
        <dbReference type="Proteomes" id="UP000217648"/>
    </source>
</evidence>
<protein>
    <submittedName>
        <fullName evidence="16">Amino acid ABC transporter permease</fullName>
    </submittedName>
</protein>
<evidence type="ECO:0000256" key="8">
    <source>
        <dbReference type="ARBA" id="ARBA00022970"/>
    </source>
</evidence>
<dbReference type="Proteomes" id="UP000245649">
    <property type="component" value="Plasmid pCAV2018-177"/>
</dbReference>
<dbReference type="RefSeq" id="WP_004206593.1">
    <property type="nucleotide sequence ID" value="NZ_ABFGRI040000001.1"/>
</dbReference>
<evidence type="ECO:0000256" key="6">
    <source>
        <dbReference type="ARBA" id="ARBA00022519"/>
    </source>
</evidence>
<keyword evidence="4 11" id="KW-0813">Transport</keyword>
<dbReference type="KEGG" id="kqu:AVR78_26205"/>
<dbReference type="NCBIfam" id="TIGR01726">
    <property type="entry name" value="HEQRo_perm_3TM"/>
    <property type="match status" value="1"/>
</dbReference>
<proteinExistence type="inferred from homology"/>
<gene>
    <name evidence="16" type="ORF">CP911_27155</name>
    <name evidence="14" type="ORF">DKC00_01800</name>
    <name evidence="13" type="ORF">DKC11_01805</name>
    <name evidence="15" type="ORF">H8L09_26730</name>
</gene>
<dbReference type="InterPro" id="IPR035906">
    <property type="entry name" value="MetI-like_sf"/>
</dbReference>
<reference evidence="16 17" key="1">
    <citation type="submission" date="2017-09" db="EMBL/GenBank/DDBJ databases">
        <title>Mdr eskape-Ghana.</title>
        <authorList>
            <person name="Agyepong N."/>
            <person name="Janice J."/>
            <person name="Samuelsen O."/>
            <person name="Owusu-Ofori A."/>
            <person name="Sundsfjord A."/>
            <person name="Essack S."/>
            <person name="Pedersen T."/>
        </authorList>
    </citation>
    <scope>NUCLEOTIDE SEQUENCE [LARGE SCALE GENOMIC DNA]</scope>
    <source>
        <strain evidence="16 17">46</strain>
    </source>
</reference>
<organism evidence="16 17">
    <name type="scientific">Klebsiella quasipneumoniae</name>
    <dbReference type="NCBI Taxonomy" id="1463165"/>
    <lineage>
        <taxon>Bacteria</taxon>
        <taxon>Pseudomonadati</taxon>
        <taxon>Pseudomonadota</taxon>
        <taxon>Gammaproteobacteria</taxon>
        <taxon>Enterobacterales</taxon>
        <taxon>Enterobacteriaceae</taxon>
        <taxon>Klebsiella/Raoultella group</taxon>
        <taxon>Klebsiella</taxon>
        <taxon>Klebsiella pneumoniae complex</taxon>
    </lineage>
</organism>
<dbReference type="GO" id="GO:0022857">
    <property type="term" value="F:transmembrane transporter activity"/>
    <property type="evidence" value="ECO:0007669"/>
    <property type="project" value="InterPro"/>
</dbReference>
<dbReference type="GO" id="GO:0006865">
    <property type="term" value="P:amino acid transport"/>
    <property type="evidence" value="ECO:0007669"/>
    <property type="project" value="UniProtKB-KW"/>
</dbReference>
<dbReference type="EMBL" id="CP029441">
    <property type="protein sequence ID" value="AWL54658.1"/>
    <property type="molecule type" value="Genomic_DNA"/>
</dbReference>
<evidence type="ECO:0000313" key="16">
    <source>
        <dbReference type="EMBL" id="PCM58492.1"/>
    </source>
</evidence>